<keyword evidence="1" id="KW-0812">Transmembrane</keyword>
<dbReference type="EMBL" id="JAADJG010000048">
    <property type="protein sequence ID" value="KAF4456705.1"/>
    <property type="molecule type" value="Genomic_DNA"/>
</dbReference>
<dbReference type="PANTHER" id="PTHR31410:SF1">
    <property type="entry name" value="POST-GPI ATTACHMENT TO PROTEINS FACTOR 4"/>
    <property type="match status" value="1"/>
</dbReference>
<evidence type="ECO:0000313" key="2">
    <source>
        <dbReference type="EMBL" id="KAF4456705.1"/>
    </source>
</evidence>
<gene>
    <name evidence="2" type="ORF">F53441_1261</name>
</gene>
<comment type="caution">
    <text evidence="2">The sequence shown here is derived from an EMBL/GenBank/DDBJ whole genome shotgun (WGS) entry which is preliminary data.</text>
</comment>
<sequence length="420" mass="47763">MLVGHNRRILVIYASLAFTWLILFQLCRVYTFSDPSSFFYDPRRAYQTRYTDIRESQADELLRLANSPTGDLSNSPLINNDSLPQGRGKHLCIGIPSVRRQREQFLPRALASLVEGLSPKQRSAIHIVVLLADDDPTSHPAFGQLWLDRLADEVLFYGNTSLDVPERYRNVTSTASGRNRDMSRNDRVHRDYSTLIATCQGIGVEYFALIEDDIIASRNWLGRLSTGLDRLEHTEDAANWLYLRLFYSETYMGWNSEEWRTYLVHALSIYCIVLVVYNLAIMLDMRRRRQVVTYKPSPYNIVHLTFWTASFIALYFLAGRLTVDPFPTGVHEMPNYGCCAQGLVIPHQHLGALESALHTASDAIAGDSLIESFADMRGLKKYAITPSVLQHVGIRGSSDHGSRKATWNFSFEKINTRASE</sequence>
<feature type="transmembrane region" description="Helical" evidence="1">
    <location>
        <begin position="301"/>
        <end position="318"/>
    </location>
</feature>
<protein>
    <submittedName>
        <fullName evidence="2">Alpha-1,3-mannosyl-glycoprotein 4-beta-N-acetylglucosaminyltransferase C</fullName>
    </submittedName>
</protein>
<evidence type="ECO:0000313" key="3">
    <source>
        <dbReference type="Proteomes" id="UP000605986"/>
    </source>
</evidence>
<name>A0A8H4P2H2_9HYPO</name>
<keyword evidence="1" id="KW-1133">Transmembrane helix</keyword>
<dbReference type="AlphaFoldDB" id="A0A8H4P2H2"/>
<reference evidence="2" key="1">
    <citation type="submission" date="2020-01" db="EMBL/GenBank/DDBJ databases">
        <title>Identification and distribution of gene clusters putatively required for synthesis of sphingolipid metabolism inhibitors in phylogenetically diverse species of the filamentous fungus Fusarium.</title>
        <authorList>
            <person name="Kim H.-S."/>
            <person name="Busman M."/>
            <person name="Brown D.W."/>
            <person name="Divon H."/>
            <person name="Uhlig S."/>
            <person name="Proctor R.H."/>
        </authorList>
    </citation>
    <scope>NUCLEOTIDE SEQUENCE</scope>
    <source>
        <strain evidence="2">NRRL 53441</strain>
    </source>
</reference>
<feature type="transmembrane region" description="Helical" evidence="1">
    <location>
        <begin position="262"/>
        <end position="280"/>
    </location>
</feature>
<dbReference type="GO" id="GO:0000139">
    <property type="term" value="C:Golgi membrane"/>
    <property type="evidence" value="ECO:0007669"/>
    <property type="project" value="InterPro"/>
</dbReference>
<keyword evidence="2" id="KW-0328">Glycosyltransferase</keyword>
<dbReference type="InterPro" id="IPR029675">
    <property type="entry name" value="PGAP4"/>
</dbReference>
<dbReference type="PANTHER" id="PTHR31410">
    <property type="entry name" value="TRANSMEMBRANE PROTEIN 246"/>
    <property type="match status" value="1"/>
</dbReference>
<dbReference type="GO" id="GO:0016757">
    <property type="term" value="F:glycosyltransferase activity"/>
    <property type="evidence" value="ECO:0007669"/>
    <property type="project" value="UniProtKB-KW"/>
</dbReference>
<keyword evidence="2" id="KW-0808">Transferase</keyword>
<dbReference type="CDD" id="cd22189">
    <property type="entry name" value="PGAP4-like_fungal"/>
    <property type="match status" value="1"/>
</dbReference>
<proteinExistence type="predicted"/>
<dbReference type="OrthoDB" id="2016523at2759"/>
<organism evidence="2 3">
    <name type="scientific">Fusarium austroafricanum</name>
    <dbReference type="NCBI Taxonomy" id="2364996"/>
    <lineage>
        <taxon>Eukaryota</taxon>
        <taxon>Fungi</taxon>
        <taxon>Dikarya</taxon>
        <taxon>Ascomycota</taxon>
        <taxon>Pezizomycotina</taxon>
        <taxon>Sordariomycetes</taxon>
        <taxon>Hypocreomycetidae</taxon>
        <taxon>Hypocreales</taxon>
        <taxon>Nectriaceae</taxon>
        <taxon>Fusarium</taxon>
        <taxon>Fusarium concolor species complex</taxon>
    </lineage>
</organism>
<accession>A0A8H4P2H2</accession>
<dbReference type="GO" id="GO:0006506">
    <property type="term" value="P:GPI anchor biosynthetic process"/>
    <property type="evidence" value="ECO:0007669"/>
    <property type="project" value="InterPro"/>
</dbReference>
<dbReference type="Proteomes" id="UP000605986">
    <property type="component" value="Unassembled WGS sequence"/>
</dbReference>
<keyword evidence="3" id="KW-1185">Reference proteome</keyword>
<keyword evidence="1" id="KW-0472">Membrane</keyword>
<evidence type="ECO:0000256" key="1">
    <source>
        <dbReference type="SAM" id="Phobius"/>
    </source>
</evidence>